<dbReference type="InterPro" id="IPR050369">
    <property type="entry name" value="RBOH/FRE"/>
</dbReference>
<evidence type="ECO:0000259" key="7">
    <source>
        <dbReference type="PROSITE" id="PS51384"/>
    </source>
</evidence>
<dbReference type="GO" id="GO:0000293">
    <property type="term" value="F:ferric-chelate reductase activity"/>
    <property type="evidence" value="ECO:0000318"/>
    <property type="project" value="GO_Central"/>
</dbReference>
<keyword evidence="4" id="KW-0560">Oxidoreductase</keyword>
<keyword evidence="8" id="KW-1185">Reference proteome</keyword>
<dbReference type="InterPro" id="IPR013112">
    <property type="entry name" value="FAD-bd_8"/>
</dbReference>
<dbReference type="Proteomes" id="UP000813463">
    <property type="component" value="Chromosome 5"/>
</dbReference>
<evidence type="ECO:0000313" key="9">
    <source>
        <dbReference type="RefSeq" id="XP_021853077.1"/>
    </source>
</evidence>
<feature type="transmembrane region" description="Helical" evidence="6">
    <location>
        <begin position="234"/>
        <end position="251"/>
    </location>
</feature>
<dbReference type="SUPFAM" id="SSF63380">
    <property type="entry name" value="Riboflavin synthase domain-like"/>
    <property type="match status" value="1"/>
</dbReference>
<accession>A0A9R0IPC0</accession>
<reference evidence="9" key="2">
    <citation type="submission" date="2025-08" db="UniProtKB">
        <authorList>
            <consortium name="RefSeq"/>
        </authorList>
    </citation>
    <scope>IDENTIFICATION</scope>
    <source>
        <tissue evidence="9">Leaf</tissue>
    </source>
</reference>
<evidence type="ECO:0000256" key="1">
    <source>
        <dbReference type="ARBA" id="ARBA00004141"/>
    </source>
</evidence>
<proteinExistence type="predicted"/>
<feature type="transmembrane region" description="Helical" evidence="6">
    <location>
        <begin position="286"/>
        <end position="303"/>
    </location>
</feature>
<feature type="transmembrane region" description="Helical" evidence="6">
    <location>
        <begin position="581"/>
        <end position="601"/>
    </location>
</feature>
<dbReference type="OrthoDB" id="167398at2759"/>
<dbReference type="PANTHER" id="PTHR11972:SF155">
    <property type="entry name" value="FERRIC REDUCTION OXIDASE 8, MITOCHONDRIAL"/>
    <property type="match status" value="1"/>
</dbReference>
<evidence type="ECO:0000256" key="5">
    <source>
        <dbReference type="ARBA" id="ARBA00023136"/>
    </source>
</evidence>
<dbReference type="InterPro" id="IPR017938">
    <property type="entry name" value="Riboflavin_synthase-like_b-brl"/>
</dbReference>
<dbReference type="PANTHER" id="PTHR11972">
    <property type="entry name" value="NADPH OXIDASE"/>
    <property type="match status" value="1"/>
</dbReference>
<dbReference type="InterPro" id="IPR017927">
    <property type="entry name" value="FAD-bd_FR_type"/>
</dbReference>
<feature type="transmembrane region" description="Helical" evidence="6">
    <location>
        <begin position="97"/>
        <end position="126"/>
    </location>
</feature>
<dbReference type="SUPFAM" id="SSF52343">
    <property type="entry name" value="Ferredoxin reductase-like, C-terminal NADP-linked domain"/>
    <property type="match status" value="1"/>
</dbReference>
<feature type="domain" description="FAD-binding FR-type" evidence="7">
    <location>
        <begin position="307"/>
        <end position="416"/>
    </location>
</feature>
<feature type="transmembrane region" description="Helical" evidence="6">
    <location>
        <begin position="56"/>
        <end position="76"/>
    </location>
</feature>
<evidence type="ECO:0000256" key="2">
    <source>
        <dbReference type="ARBA" id="ARBA00022692"/>
    </source>
</evidence>
<dbReference type="InterPro" id="IPR039261">
    <property type="entry name" value="FNR_nucleotide-bd"/>
</dbReference>
<keyword evidence="3 6" id="KW-1133">Transmembrane helix</keyword>
<reference evidence="8" key="1">
    <citation type="journal article" date="2021" name="Nat. Commun.">
        <title>Genomic analyses provide insights into spinach domestication and the genetic basis of agronomic traits.</title>
        <authorList>
            <person name="Cai X."/>
            <person name="Sun X."/>
            <person name="Xu C."/>
            <person name="Sun H."/>
            <person name="Wang X."/>
            <person name="Ge C."/>
            <person name="Zhang Z."/>
            <person name="Wang Q."/>
            <person name="Fei Z."/>
            <person name="Jiao C."/>
            <person name="Wang Q."/>
        </authorList>
    </citation>
    <scope>NUCLEOTIDE SEQUENCE [LARGE SCALE GENOMIC DNA]</scope>
    <source>
        <strain evidence="8">cv. Varoflay</strain>
    </source>
</reference>
<evidence type="ECO:0000256" key="6">
    <source>
        <dbReference type="SAM" id="Phobius"/>
    </source>
</evidence>
<dbReference type="KEGG" id="soe:110792557"/>
<evidence type="ECO:0000313" key="8">
    <source>
        <dbReference type="Proteomes" id="UP000813463"/>
    </source>
</evidence>
<keyword evidence="2 6" id="KW-0812">Transmembrane</keyword>
<gene>
    <name evidence="9" type="primary">LOC110792557</name>
</gene>
<dbReference type="GeneID" id="110792557"/>
<feature type="transmembrane region" description="Helical" evidence="6">
    <location>
        <begin position="154"/>
        <end position="174"/>
    </location>
</feature>
<dbReference type="PROSITE" id="PS51384">
    <property type="entry name" value="FAD_FR"/>
    <property type="match status" value="1"/>
</dbReference>
<dbReference type="InterPro" id="IPR013130">
    <property type="entry name" value="Fe3_Rdtase_TM_dom"/>
</dbReference>
<dbReference type="GO" id="GO:0005886">
    <property type="term" value="C:plasma membrane"/>
    <property type="evidence" value="ECO:0000318"/>
    <property type="project" value="GO_Central"/>
</dbReference>
<sequence length="713" mass="81264">MVKFMLLALLRTLLILIFAVWIFIWFLKPTNIWNKNWKQVEDSMQTTVFKYNGVDFVVYTFPIMLLAIVGLIYLYMKSLSSIRRGVKRCLTALYNPVLVKTPLGMLTGIDVLVMSLIITLLVWTFYARISNDFQKLVPAKHLKLNLWQLKLLKISTRFGLLAETCLGFLLFPILRGLSVFRLLGMQFEASVRYHIWIGTMMTLFGVLHGVGTLFIWGINQQINQIWSWQKEGRIYLAGGITFVTLLVIWISSLPSVRRKKFNLFFYMHHLYIVFLVFFLFHAGDKHFYMVFAGVFLFVIDKLLRVIQSSSETRLLSVRIFPSKVIELTFPKDPRLSYTPTSIIFIKIPMISNVHWHPFSITSSCNVDDQTMSVMIKSEGCWTNSLYNILCQKLESNSKTKCIPVAIEGPYGPASFDFIRYDNLLLIAGGIGITPMLSILQEIASAKSDFRNRSPSQIQLIYVVKNSLDISLLNPISHLVLNQNSEFCLLKLKVFVTQEKKGSSTLRELLSSLSISRTVLFDMKKSDYYTLGRGDINPILIGSIIGFSSTIFLLSLCFFNQFLFSAKQKSSKPNSPSSVVDLFLLCSFLIAVACSALVAMVLKWRKSRREREMITTIWDNGGDVMKLRAMEGARSTTTLEEHEIHYGARPIFKDLLHKMEGELEGSNVGVVVCGPESMMESVASACQQKCSKPFKSGSKKQQPFFVYHSLNFNL</sequence>
<dbReference type="InterPro" id="IPR013121">
    <property type="entry name" value="Fe_red_NAD-bd_6"/>
</dbReference>
<dbReference type="Pfam" id="PF01794">
    <property type="entry name" value="Ferric_reduct"/>
    <property type="match status" value="1"/>
</dbReference>
<feature type="transmembrane region" description="Helical" evidence="6">
    <location>
        <begin position="195"/>
        <end position="218"/>
    </location>
</feature>
<evidence type="ECO:0000256" key="4">
    <source>
        <dbReference type="ARBA" id="ARBA00023002"/>
    </source>
</evidence>
<evidence type="ECO:0000256" key="3">
    <source>
        <dbReference type="ARBA" id="ARBA00022989"/>
    </source>
</evidence>
<dbReference type="CDD" id="cd06186">
    <property type="entry name" value="NOX_Duox_like_FAD_NADP"/>
    <property type="match status" value="1"/>
</dbReference>
<name>A0A9R0IPC0_SPIOL</name>
<dbReference type="RefSeq" id="XP_021853077.1">
    <property type="nucleotide sequence ID" value="XM_021997385.2"/>
</dbReference>
<dbReference type="Gene3D" id="3.40.50.80">
    <property type="entry name" value="Nucleotide-binding domain of ferredoxin-NADP reductase (FNR) module"/>
    <property type="match status" value="2"/>
</dbReference>
<dbReference type="SFLD" id="SFLDG01168">
    <property type="entry name" value="Ferric_reductase_subgroup_(FRE"/>
    <property type="match status" value="1"/>
</dbReference>
<dbReference type="SFLD" id="SFLDS00052">
    <property type="entry name" value="Ferric_Reductase_Domain"/>
    <property type="match status" value="1"/>
</dbReference>
<dbReference type="Pfam" id="PF08022">
    <property type="entry name" value="FAD_binding_8"/>
    <property type="match status" value="1"/>
</dbReference>
<dbReference type="Pfam" id="PF08030">
    <property type="entry name" value="NAD_binding_6"/>
    <property type="match status" value="1"/>
</dbReference>
<feature type="transmembrane region" description="Helical" evidence="6">
    <location>
        <begin position="538"/>
        <end position="561"/>
    </location>
</feature>
<keyword evidence="5 6" id="KW-0472">Membrane</keyword>
<protein>
    <submittedName>
        <fullName evidence="9">Ferric reduction oxidase 8, mitochondrial isoform X1</fullName>
    </submittedName>
</protein>
<feature type="transmembrane region" description="Helical" evidence="6">
    <location>
        <begin position="7"/>
        <end position="27"/>
    </location>
</feature>
<organism evidence="8 9">
    <name type="scientific">Spinacia oleracea</name>
    <name type="common">Spinach</name>
    <dbReference type="NCBI Taxonomy" id="3562"/>
    <lineage>
        <taxon>Eukaryota</taxon>
        <taxon>Viridiplantae</taxon>
        <taxon>Streptophyta</taxon>
        <taxon>Embryophyta</taxon>
        <taxon>Tracheophyta</taxon>
        <taxon>Spermatophyta</taxon>
        <taxon>Magnoliopsida</taxon>
        <taxon>eudicotyledons</taxon>
        <taxon>Gunneridae</taxon>
        <taxon>Pentapetalae</taxon>
        <taxon>Caryophyllales</taxon>
        <taxon>Chenopodiaceae</taxon>
        <taxon>Chenopodioideae</taxon>
        <taxon>Anserineae</taxon>
        <taxon>Spinacia</taxon>
    </lineage>
</organism>
<dbReference type="AlphaFoldDB" id="A0A9R0IPC0"/>
<comment type="subcellular location">
    <subcellularLocation>
        <location evidence="1">Membrane</location>
        <topology evidence="1">Multi-pass membrane protein</topology>
    </subcellularLocation>
</comment>
<feature type="transmembrane region" description="Helical" evidence="6">
    <location>
        <begin position="263"/>
        <end position="280"/>
    </location>
</feature>